<dbReference type="Proteomes" id="UP000886523">
    <property type="component" value="Unassembled WGS sequence"/>
</dbReference>
<sequence>MVSGCDVFICPSPRPFPITQREISGRGELLDPLYSLKQSCAISHHKLATRATSGPHFLLVLSSRQKILCAEHSQRVALFNLYCICSAITNEATGVYFTILRDPDLIGVVNTAWIINLDAMYGSIKPAQLLLFPMRISLISSFTSYNATQGILVSTDETSSMLNPRKSTTLTSTDKAPPDFFERWGTRSDHATTNTLDSAS</sequence>
<feature type="compositionally biased region" description="Polar residues" evidence="1">
    <location>
        <begin position="161"/>
        <end position="174"/>
    </location>
</feature>
<dbReference type="EMBL" id="MU128970">
    <property type="protein sequence ID" value="KAF9513611.1"/>
    <property type="molecule type" value="Genomic_DNA"/>
</dbReference>
<accession>A0A9P6AX48</accession>
<keyword evidence="3" id="KW-1185">Reference proteome</keyword>
<evidence type="ECO:0000256" key="1">
    <source>
        <dbReference type="SAM" id="MobiDB-lite"/>
    </source>
</evidence>
<proteinExistence type="predicted"/>
<reference evidence="2" key="1">
    <citation type="journal article" date="2020" name="Nat. Commun.">
        <title>Large-scale genome sequencing of mycorrhizal fungi provides insights into the early evolution of symbiotic traits.</title>
        <authorList>
            <person name="Miyauchi S."/>
            <person name="Kiss E."/>
            <person name="Kuo A."/>
            <person name="Drula E."/>
            <person name="Kohler A."/>
            <person name="Sanchez-Garcia M."/>
            <person name="Morin E."/>
            <person name="Andreopoulos B."/>
            <person name="Barry K.W."/>
            <person name="Bonito G."/>
            <person name="Buee M."/>
            <person name="Carver A."/>
            <person name="Chen C."/>
            <person name="Cichocki N."/>
            <person name="Clum A."/>
            <person name="Culley D."/>
            <person name="Crous P.W."/>
            <person name="Fauchery L."/>
            <person name="Girlanda M."/>
            <person name="Hayes R.D."/>
            <person name="Keri Z."/>
            <person name="LaButti K."/>
            <person name="Lipzen A."/>
            <person name="Lombard V."/>
            <person name="Magnuson J."/>
            <person name="Maillard F."/>
            <person name="Murat C."/>
            <person name="Nolan M."/>
            <person name="Ohm R.A."/>
            <person name="Pangilinan J."/>
            <person name="Pereira M.F."/>
            <person name="Perotto S."/>
            <person name="Peter M."/>
            <person name="Pfister S."/>
            <person name="Riley R."/>
            <person name="Sitrit Y."/>
            <person name="Stielow J.B."/>
            <person name="Szollosi G."/>
            <person name="Zifcakova L."/>
            <person name="Stursova M."/>
            <person name="Spatafora J.W."/>
            <person name="Tedersoo L."/>
            <person name="Vaario L.M."/>
            <person name="Yamada A."/>
            <person name="Yan M."/>
            <person name="Wang P."/>
            <person name="Xu J."/>
            <person name="Bruns T."/>
            <person name="Baldrian P."/>
            <person name="Vilgalys R."/>
            <person name="Dunand C."/>
            <person name="Henrissat B."/>
            <person name="Grigoriev I.V."/>
            <person name="Hibbett D."/>
            <person name="Nagy L.G."/>
            <person name="Martin F.M."/>
        </authorList>
    </citation>
    <scope>NUCLEOTIDE SEQUENCE</scope>
    <source>
        <strain evidence="2">UP504</strain>
    </source>
</reference>
<evidence type="ECO:0000313" key="2">
    <source>
        <dbReference type="EMBL" id="KAF9513611.1"/>
    </source>
</evidence>
<evidence type="ECO:0000313" key="3">
    <source>
        <dbReference type="Proteomes" id="UP000886523"/>
    </source>
</evidence>
<feature type="compositionally biased region" description="Basic and acidic residues" evidence="1">
    <location>
        <begin position="176"/>
        <end position="190"/>
    </location>
</feature>
<name>A0A9P6AX48_9AGAM</name>
<protein>
    <submittedName>
        <fullName evidence="2">Uncharacterized protein</fullName>
    </submittedName>
</protein>
<comment type="caution">
    <text evidence="2">The sequence shown here is derived from an EMBL/GenBank/DDBJ whole genome shotgun (WGS) entry which is preliminary data.</text>
</comment>
<feature type="compositionally biased region" description="Polar residues" evidence="1">
    <location>
        <begin position="191"/>
        <end position="200"/>
    </location>
</feature>
<organism evidence="2 3">
    <name type="scientific">Hydnum rufescens UP504</name>
    <dbReference type="NCBI Taxonomy" id="1448309"/>
    <lineage>
        <taxon>Eukaryota</taxon>
        <taxon>Fungi</taxon>
        <taxon>Dikarya</taxon>
        <taxon>Basidiomycota</taxon>
        <taxon>Agaricomycotina</taxon>
        <taxon>Agaricomycetes</taxon>
        <taxon>Cantharellales</taxon>
        <taxon>Hydnaceae</taxon>
        <taxon>Hydnum</taxon>
    </lineage>
</organism>
<gene>
    <name evidence="2" type="ORF">BS47DRAFT_955662</name>
</gene>
<feature type="region of interest" description="Disordered" evidence="1">
    <location>
        <begin position="161"/>
        <end position="200"/>
    </location>
</feature>
<dbReference type="AlphaFoldDB" id="A0A9P6AX48"/>